<dbReference type="Gene3D" id="2.30.39.10">
    <property type="entry name" value="Alpha-1-antitrypsin, domain 1"/>
    <property type="match status" value="1"/>
</dbReference>
<gene>
    <name evidence="2" type="ORF">JI735_01580</name>
</gene>
<dbReference type="InterPro" id="IPR042185">
    <property type="entry name" value="Serpin_sf_2"/>
</dbReference>
<organism evidence="2 3">
    <name type="scientific">Paenibacillus sonchi</name>
    <dbReference type="NCBI Taxonomy" id="373687"/>
    <lineage>
        <taxon>Bacteria</taxon>
        <taxon>Bacillati</taxon>
        <taxon>Bacillota</taxon>
        <taxon>Bacilli</taxon>
        <taxon>Bacillales</taxon>
        <taxon>Paenibacillaceae</taxon>
        <taxon>Paenibacillus</taxon>
        <taxon>Paenibacillus sonchi group</taxon>
    </lineage>
</organism>
<feature type="domain" description="Serpin" evidence="1">
    <location>
        <begin position="16"/>
        <end position="54"/>
    </location>
</feature>
<dbReference type="RefSeq" id="WP_157771401.1">
    <property type="nucleotide sequence ID" value="NZ_CP068595.1"/>
</dbReference>
<accession>A0A974PDQ7</accession>
<reference evidence="2 3" key="1">
    <citation type="submission" date="2021-01" db="EMBL/GenBank/DDBJ databases">
        <title>Whole genome sequence of Paenibacillus sonchi LMG 24727 for comparative genomics.</title>
        <authorList>
            <person name="Lee G."/>
            <person name="Kim M.-J."/>
            <person name="Lim K."/>
            <person name="Shin J.-H."/>
        </authorList>
    </citation>
    <scope>NUCLEOTIDE SEQUENCE [LARGE SCALE GENOMIC DNA]</scope>
    <source>
        <strain evidence="2 3">LMG 24727</strain>
    </source>
</reference>
<dbReference type="SUPFAM" id="SSF56574">
    <property type="entry name" value="Serpins"/>
    <property type="match status" value="1"/>
</dbReference>
<dbReference type="InterPro" id="IPR023795">
    <property type="entry name" value="Serpin_CS"/>
</dbReference>
<dbReference type="InterPro" id="IPR023796">
    <property type="entry name" value="Serpin_dom"/>
</dbReference>
<protein>
    <recommendedName>
        <fullName evidence="1">Serpin domain-containing protein</fullName>
    </recommendedName>
</protein>
<dbReference type="KEGG" id="pson:JI735_01580"/>
<dbReference type="Proteomes" id="UP000595841">
    <property type="component" value="Chromosome"/>
</dbReference>
<evidence type="ECO:0000259" key="1">
    <source>
        <dbReference type="Pfam" id="PF00079"/>
    </source>
</evidence>
<name>A0A974PDQ7_9BACL</name>
<sequence length="58" mass="6532">MYFLYFALAYNGSAGETAESVGTPFHMTVDRPFLFVIEDRQTGVWLFLGAIENPLLSQ</sequence>
<proteinExistence type="predicted"/>
<dbReference type="InterPro" id="IPR036186">
    <property type="entry name" value="Serpin_sf"/>
</dbReference>
<dbReference type="AlphaFoldDB" id="A0A974PDQ7"/>
<dbReference type="EMBL" id="CP068595">
    <property type="protein sequence ID" value="QQZ61503.1"/>
    <property type="molecule type" value="Genomic_DNA"/>
</dbReference>
<evidence type="ECO:0000313" key="3">
    <source>
        <dbReference type="Proteomes" id="UP000595841"/>
    </source>
</evidence>
<dbReference type="PROSITE" id="PS00284">
    <property type="entry name" value="SERPIN"/>
    <property type="match status" value="1"/>
</dbReference>
<dbReference type="Pfam" id="PF00079">
    <property type="entry name" value="Serpin"/>
    <property type="match status" value="1"/>
</dbReference>
<keyword evidence="3" id="KW-1185">Reference proteome</keyword>
<evidence type="ECO:0000313" key="2">
    <source>
        <dbReference type="EMBL" id="QQZ61503.1"/>
    </source>
</evidence>